<comment type="caution">
    <text evidence="1">The sequence shown here is derived from an EMBL/GenBank/DDBJ whole genome shotgun (WGS) entry which is preliminary data.</text>
</comment>
<evidence type="ECO:0008006" key="3">
    <source>
        <dbReference type="Google" id="ProtNLM"/>
    </source>
</evidence>
<dbReference type="Proteomes" id="UP000664771">
    <property type="component" value="Unassembled WGS sequence"/>
</dbReference>
<evidence type="ECO:0000313" key="2">
    <source>
        <dbReference type="Proteomes" id="UP000664771"/>
    </source>
</evidence>
<gene>
    <name evidence="1" type="ORF">J2D73_19050</name>
</gene>
<proteinExistence type="predicted"/>
<reference evidence="1 2" key="1">
    <citation type="submission" date="2021-03" db="EMBL/GenBank/DDBJ databases">
        <title>The complete genome sequence of Acetobacter sacchari TBRC 11175.</title>
        <authorList>
            <person name="Charoenyingcharoen P."/>
            <person name="Yukphan P."/>
        </authorList>
    </citation>
    <scope>NUCLEOTIDE SEQUENCE [LARGE SCALE GENOMIC DNA]</scope>
    <source>
        <strain evidence="1 2">TBRC 11175</strain>
    </source>
</reference>
<dbReference type="EMBL" id="JAFVMF010000034">
    <property type="protein sequence ID" value="MBO1361883.1"/>
    <property type="molecule type" value="Genomic_DNA"/>
</dbReference>
<protein>
    <recommendedName>
        <fullName evidence="3">Transposase</fullName>
    </recommendedName>
</protein>
<sequence length="104" mass="12131">MSPEIRLLRNVYRARLESLSQIFTAVALTVHCPIESFLPGCRLAVDFSRINTERINILTLIMEWYNANHRNGNQEAFTGRVFPHTDGYKLDPRNPFYKQEAGYR</sequence>
<dbReference type="RefSeq" id="WP_207883910.1">
    <property type="nucleotide sequence ID" value="NZ_JAFVMF010000034.1"/>
</dbReference>
<evidence type="ECO:0000313" key="1">
    <source>
        <dbReference type="EMBL" id="MBO1361883.1"/>
    </source>
</evidence>
<name>A0ABS3M152_9PROT</name>
<keyword evidence="2" id="KW-1185">Reference proteome</keyword>
<organism evidence="1 2">
    <name type="scientific">Acetobacter sacchari</name>
    <dbReference type="NCBI Taxonomy" id="2661687"/>
    <lineage>
        <taxon>Bacteria</taxon>
        <taxon>Pseudomonadati</taxon>
        <taxon>Pseudomonadota</taxon>
        <taxon>Alphaproteobacteria</taxon>
        <taxon>Acetobacterales</taxon>
        <taxon>Acetobacteraceae</taxon>
        <taxon>Acetobacter</taxon>
    </lineage>
</organism>
<accession>A0ABS3M152</accession>